<evidence type="ECO:0000256" key="1">
    <source>
        <dbReference type="SAM" id="Phobius"/>
    </source>
</evidence>
<dbReference type="Proteomes" id="UP000281738">
    <property type="component" value="Unassembled WGS sequence"/>
</dbReference>
<feature type="transmembrane region" description="Helical" evidence="1">
    <location>
        <begin position="45"/>
        <end position="63"/>
    </location>
</feature>
<feature type="transmembrane region" description="Helical" evidence="1">
    <location>
        <begin position="274"/>
        <end position="292"/>
    </location>
</feature>
<feature type="transmembrane region" description="Helical" evidence="1">
    <location>
        <begin position="507"/>
        <end position="528"/>
    </location>
</feature>
<accession>A0A3N2CY01</accession>
<keyword evidence="3" id="KW-1185">Reference proteome</keyword>
<feature type="transmembrane region" description="Helical" evidence="1">
    <location>
        <begin position="445"/>
        <end position="463"/>
    </location>
</feature>
<evidence type="ECO:0008006" key="4">
    <source>
        <dbReference type="Google" id="ProtNLM"/>
    </source>
</evidence>
<feature type="transmembrane region" description="Helical" evidence="1">
    <location>
        <begin position="375"/>
        <end position="401"/>
    </location>
</feature>
<keyword evidence="1" id="KW-0472">Membrane</keyword>
<keyword evidence="1" id="KW-0812">Transmembrane</keyword>
<feature type="transmembrane region" description="Helical" evidence="1">
    <location>
        <begin position="475"/>
        <end position="495"/>
    </location>
</feature>
<feature type="transmembrane region" description="Helical" evidence="1">
    <location>
        <begin position="421"/>
        <end position="438"/>
    </location>
</feature>
<evidence type="ECO:0000313" key="3">
    <source>
        <dbReference type="Proteomes" id="UP000281738"/>
    </source>
</evidence>
<name>A0A3N2CY01_9ACTN</name>
<feature type="transmembrane region" description="Helical" evidence="1">
    <location>
        <begin position="248"/>
        <end position="268"/>
    </location>
</feature>
<feature type="transmembrane region" description="Helical" evidence="1">
    <location>
        <begin position="95"/>
        <end position="114"/>
    </location>
</feature>
<feature type="transmembrane region" description="Helical" evidence="1">
    <location>
        <begin position="335"/>
        <end position="368"/>
    </location>
</feature>
<dbReference type="RefSeq" id="WP_123392059.1">
    <property type="nucleotide sequence ID" value="NZ_RKHO01000001.1"/>
</dbReference>
<dbReference type="InterPro" id="IPR045723">
    <property type="entry name" value="DUF6077"/>
</dbReference>
<comment type="caution">
    <text evidence="2">The sequence shown here is derived from an EMBL/GenBank/DDBJ whole genome shotgun (WGS) entry which is preliminary data.</text>
</comment>
<proteinExistence type="predicted"/>
<organism evidence="2 3">
    <name type="scientific">Nocardioides aurantiacus</name>
    <dbReference type="NCBI Taxonomy" id="86796"/>
    <lineage>
        <taxon>Bacteria</taxon>
        <taxon>Bacillati</taxon>
        <taxon>Actinomycetota</taxon>
        <taxon>Actinomycetes</taxon>
        <taxon>Propionibacteriales</taxon>
        <taxon>Nocardioidaceae</taxon>
        <taxon>Nocardioides</taxon>
    </lineage>
</organism>
<feature type="transmembrane region" description="Helical" evidence="1">
    <location>
        <begin position="12"/>
        <end position="33"/>
    </location>
</feature>
<evidence type="ECO:0000313" key="2">
    <source>
        <dbReference type="EMBL" id="ROR92415.1"/>
    </source>
</evidence>
<dbReference type="EMBL" id="RKHO01000001">
    <property type="protein sequence ID" value="ROR92415.1"/>
    <property type="molecule type" value="Genomic_DNA"/>
</dbReference>
<dbReference type="AlphaFoldDB" id="A0A3N2CY01"/>
<keyword evidence="1" id="KW-1133">Transmembrane helix</keyword>
<reference evidence="2 3" key="1">
    <citation type="submission" date="2018-11" db="EMBL/GenBank/DDBJ databases">
        <title>Sequencing the genomes of 1000 actinobacteria strains.</title>
        <authorList>
            <person name="Klenk H.-P."/>
        </authorList>
    </citation>
    <scope>NUCLEOTIDE SEQUENCE [LARGE SCALE GENOMIC DNA]</scope>
    <source>
        <strain evidence="2 3">DSM 12652</strain>
    </source>
</reference>
<protein>
    <recommendedName>
        <fullName evidence="4">4-amino-4-deoxy-L-arabinose transferase-like glycosyltransferase</fullName>
    </recommendedName>
</protein>
<dbReference type="OrthoDB" id="3444687at2"/>
<sequence length="672" mass="72273">MTPTTVPARPVWGDRLVEVATWLVAWWSLLYWFGWSLDLSLWPLGRVWVVTSVLGVLGALLLARRRRSRAPSPAPREPVDGDPGRRPLVRGRSAALLRVGGTAVAGLAVALLLLAVRDWPRSGWSLLWGLPVVALVVGLLVVLVLPDPSDPADDHHPRVVRRTEHLAAAALALAVGVLALFINLPDYDDPYYVNRSVWIAEHGTAMTRDTIFGPGTFVSPYNGGIPIASVEALEGVLAHLTGISVGSLTWLVTTGIGAVGTVWAFWALARRWSLRTPLVVLVVAVAFMLLSGESRLGNFWIARMWQGKVLALTVLLPFVWVWADDLVRTRDRRRWWTMLVAGVAFVGLTSTAVILVPFLVGGMLVTALVLRHRELAVGALLLVVGPVVSGAAVVLLSTGVGDNGALRYGAETFRRVLGPDHWMVVVALVALGLTPLLVRGRAAALMAGATVLATFTVLVPPLLEVADALTGSGPILWRVLYCVPIGVLVGLLAVVRLPRWTGPLRPVAAVALPVALVGSFALAGAGLWDTTDHNGPATLTSRPTWKVDLTAKAQVEAVLDAGATGVVLLPPMAMQVLPMVTTDAYAVDPRGWYTRILAEPDAQNEQRRLLARYARDTTPRLTGEDLGRALRTLEVTVVCVTQARAERELPRLAEAGYADPRRRADMTCVTPT</sequence>
<dbReference type="Pfam" id="PF19554">
    <property type="entry name" value="DUF6077"/>
    <property type="match status" value="1"/>
</dbReference>
<feature type="transmembrane region" description="Helical" evidence="1">
    <location>
        <begin position="166"/>
        <end position="184"/>
    </location>
</feature>
<feature type="transmembrane region" description="Helical" evidence="1">
    <location>
        <begin position="304"/>
        <end position="323"/>
    </location>
</feature>
<feature type="transmembrane region" description="Helical" evidence="1">
    <location>
        <begin position="126"/>
        <end position="145"/>
    </location>
</feature>
<gene>
    <name evidence="2" type="ORF">EDD33_3305</name>
</gene>